<reference evidence="3" key="1">
    <citation type="journal article" date="2015" name="PLoS Genet.">
        <title>The dynamic genome and transcriptome of the human fungal pathogen Blastomyces and close relative Emmonsia.</title>
        <authorList>
            <person name="Munoz J.F."/>
            <person name="Gauthier G.M."/>
            <person name="Desjardins C.A."/>
            <person name="Gallo J.E."/>
            <person name="Holder J."/>
            <person name="Sullivan T.D."/>
            <person name="Marty A.J."/>
            <person name="Carmen J.C."/>
            <person name="Chen Z."/>
            <person name="Ding L."/>
            <person name="Gujja S."/>
            <person name="Magrini V."/>
            <person name="Misas E."/>
            <person name="Mitreva M."/>
            <person name="Priest M."/>
            <person name="Saif S."/>
            <person name="Whiston E.A."/>
            <person name="Young S."/>
            <person name="Zeng Q."/>
            <person name="Goldman W.E."/>
            <person name="Mardis E.R."/>
            <person name="Taylor J.W."/>
            <person name="McEwen J.G."/>
            <person name="Clay O.K."/>
            <person name="Klein B.S."/>
            <person name="Cuomo C.A."/>
        </authorList>
    </citation>
    <scope>NUCLEOTIDE SEQUENCE [LARGE SCALE GENOMIC DNA]</scope>
    <source>
        <strain evidence="3">SLH14081</strain>
    </source>
</reference>
<dbReference type="GeneID" id="42529424"/>
<evidence type="ECO:0000313" key="3">
    <source>
        <dbReference type="Proteomes" id="UP000002038"/>
    </source>
</evidence>
<protein>
    <recommendedName>
        <fullName evidence="4">CCHC-type domain-containing protein</fullName>
    </recommendedName>
</protein>
<gene>
    <name evidence="2" type="ORF">BDBG_17877</name>
</gene>
<evidence type="ECO:0008006" key="4">
    <source>
        <dbReference type="Google" id="ProtNLM"/>
    </source>
</evidence>
<feature type="compositionally biased region" description="Polar residues" evidence="1">
    <location>
        <begin position="1"/>
        <end position="10"/>
    </location>
</feature>
<evidence type="ECO:0000256" key="1">
    <source>
        <dbReference type="SAM" id="MobiDB-lite"/>
    </source>
</evidence>
<dbReference type="RefSeq" id="XP_031581045.1">
    <property type="nucleotide sequence ID" value="XM_031725503.1"/>
</dbReference>
<accession>A0A179V2K9</accession>
<dbReference type="AlphaFoldDB" id="A0A179V2K9"/>
<organism evidence="2 3">
    <name type="scientific">Blastomyces gilchristii (strain SLH14081)</name>
    <name type="common">Blastomyces dermatitidis</name>
    <dbReference type="NCBI Taxonomy" id="559298"/>
    <lineage>
        <taxon>Eukaryota</taxon>
        <taxon>Fungi</taxon>
        <taxon>Dikarya</taxon>
        <taxon>Ascomycota</taxon>
        <taxon>Pezizomycotina</taxon>
        <taxon>Eurotiomycetes</taxon>
        <taxon>Eurotiomycetidae</taxon>
        <taxon>Onygenales</taxon>
        <taxon>Ajellomycetaceae</taxon>
        <taxon>Blastomyces</taxon>
    </lineage>
</organism>
<name>A0A179V2K9_BLAGS</name>
<feature type="region of interest" description="Disordered" evidence="1">
    <location>
        <begin position="1"/>
        <end position="39"/>
    </location>
</feature>
<sequence length="72" mass="8593">MSRNSINNAQDKNKKDKEKEKISENKNKDFIKPDRKGNNATKMCYHCQKIDHIQMNCWLKFPEKHSTSRVKL</sequence>
<feature type="non-terminal residue" evidence="2">
    <location>
        <position position="72"/>
    </location>
</feature>
<evidence type="ECO:0000313" key="2">
    <source>
        <dbReference type="EMBL" id="OAT13679.1"/>
    </source>
</evidence>
<dbReference type="KEGG" id="bgh:BDBG_17877"/>
<keyword evidence="3" id="KW-1185">Reference proteome</keyword>
<proteinExistence type="predicted"/>
<dbReference type="EMBL" id="GG657476">
    <property type="protein sequence ID" value="OAT13679.1"/>
    <property type="molecule type" value="Genomic_DNA"/>
</dbReference>
<dbReference type="Proteomes" id="UP000002038">
    <property type="component" value="Unassembled WGS sequence"/>
</dbReference>
<dbReference type="VEuPathDB" id="FungiDB:BDBG_17877"/>
<feature type="compositionally biased region" description="Basic and acidic residues" evidence="1">
    <location>
        <begin position="11"/>
        <end position="37"/>
    </location>
</feature>